<dbReference type="AlphaFoldDB" id="A0A927IJ93"/>
<comment type="caution">
    <text evidence="1">The sequence shown here is derived from an EMBL/GenBank/DDBJ whole genome shotgun (WGS) entry which is preliminary data.</text>
</comment>
<keyword evidence="2" id="KW-1185">Reference proteome</keyword>
<name>A0A927IJ93_9BACT</name>
<dbReference type="Proteomes" id="UP000622317">
    <property type="component" value="Unassembled WGS sequence"/>
</dbReference>
<evidence type="ECO:0000313" key="1">
    <source>
        <dbReference type="EMBL" id="MBD5781558.1"/>
    </source>
</evidence>
<accession>A0A927IJ93</accession>
<reference evidence="1" key="1">
    <citation type="submission" date="2020-09" db="EMBL/GenBank/DDBJ databases">
        <title>Pelagicoccus enzymogenes sp. nov. with an EPS production, isolated from marine sediment.</title>
        <authorList>
            <person name="Feng X."/>
        </authorList>
    </citation>
    <scope>NUCLEOTIDE SEQUENCE</scope>
    <source>
        <strain evidence="1">NFK12</strain>
    </source>
</reference>
<evidence type="ECO:0000313" key="2">
    <source>
        <dbReference type="Proteomes" id="UP000622317"/>
    </source>
</evidence>
<sequence>MRLPLALVTLFFAACIQFTLSANSPPNRVLVRSPFTLGESFRGPNVTLLEGDVLRLEAVDAHPAHFTYIDIASGERFLGDPKDPAAKMVLDYEPSLGIAILAVGDGTWIASNLESGESSAPFNPELSLREIKLDRSGDRAIAVGYDYRQVGLTVRAFDLATGEEAWELLFPNSSNFQLSADRSVICMFKEDTSNGSNHLQLYDPTTSDLVAQVNLTEKGVQGSVSLIPAYSWNGRYAYVRQNSPPTAWLVDIEHEKATNLGMATPLERSQDSLYALDILNGKLRIVSFERAEPVFTQPADATPPPLFLGASREALYFDSATDTLRKVNLESGEATPFLELPEGIGTLVRFQVSKSLRHVALIGGDNRIHYIDTETSAVDVVEAPFDRMGFLAFASEVGQLVLGDFYGNLVSFPYGDLTGFKMLAQEAASFVGTSDDGRIVALFSSGRIESYDGPSLASIGEWGLPSAPRTRYTSIALEASLVVAEQPDALAVLDYETSETVFDYPFDPQTEGISEATLSADGAFLVIESGSGSYPDIQFKLEVIRVNSGESVLAIAEGAQRIVEPVFSGDGSRLSFFQLLENNQLEISTFSLADGSLVSKTDPLIGGGGLLLKSDGTVGYFLQGSSIKKAQLDTGQVSDFFDLSTIVFSSIQRFALSADESLLAVLAYNHDFVLYDLANGQLIAQTPAEWVYNNEFISYDLDGTFELFPDASGLVFGNGDGSFRFWKLLNLQREVSGTAFCPEGRVTARFPVGEGKAYRIGTSEDLEVWTIHDPFSGGLAPADGIELRELAPVEAGFARAWEYE</sequence>
<proteinExistence type="predicted"/>
<organism evidence="1 2">
    <name type="scientific">Pelagicoccus enzymogenes</name>
    <dbReference type="NCBI Taxonomy" id="2773457"/>
    <lineage>
        <taxon>Bacteria</taxon>
        <taxon>Pseudomonadati</taxon>
        <taxon>Verrucomicrobiota</taxon>
        <taxon>Opitutia</taxon>
        <taxon>Puniceicoccales</taxon>
        <taxon>Pelagicoccaceae</taxon>
        <taxon>Pelagicoccus</taxon>
    </lineage>
</organism>
<dbReference type="EMBL" id="JACYFG010000050">
    <property type="protein sequence ID" value="MBD5781558.1"/>
    <property type="molecule type" value="Genomic_DNA"/>
</dbReference>
<protein>
    <submittedName>
        <fullName evidence="1">Uncharacterized protein</fullName>
    </submittedName>
</protein>
<dbReference type="SUPFAM" id="SSF50969">
    <property type="entry name" value="YVTN repeat-like/Quinoprotein amine dehydrogenase"/>
    <property type="match status" value="2"/>
</dbReference>
<dbReference type="InterPro" id="IPR011044">
    <property type="entry name" value="Quino_amine_DH_bsu"/>
</dbReference>
<gene>
    <name evidence="1" type="ORF">IEN85_18800</name>
</gene>
<dbReference type="Gene3D" id="2.130.10.10">
    <property type="entry name" value="YVTN repeat-like/Quinoprotein amine dehydrogenase"/>
    <property type="match status" value="2"/>
</dbReference>
<dbReference type="InterPro" id="IPR015943">
    <property type="entry name" value="WD40/YVTN_repeat-like_dom_sf"/>
</dbReference>
<dbReference type="RefSeq" id="WP_191618646.1">
    <property type="nucleotide sequence ID" value="NZ_JACYFG010000050.1"/>
</dbReference>
<dbReference type="PROSITE" id="PS51257">
    <property type="entry name" value="PROKAR_LIPOPROTEIN"/>
    <property type="match status" value="1"/>
</dbReference>